<evidence type="ECO:0000256" key="6">
    <source>
        <dbReference type="SAM" id="Phobius"/>
    </source>
</evidence>
<gene>
    <name evidence="8" type="ORF">CONPUDRAFT_94784</name>
</gene>
<keyword evidence="3 6" id="KW-0812">Transmembrane</keyword>
<dbReference type="SUPFAM" id="SSF103473">
    <property type="entry name" value="MFS general substrate transporter"/>
    <property type="match status" value="1"/>
</dbReference>
<keyword evidence="2" id="KW-0813">Transport</keyword>
<sequence>MFPPKQPTRPWGLKWRSSVWFVTIAVGFGITTDLLVYSIIIPVMPFQLEHLGYHGVSALTGWLLCAYSAGLVVSTIPIAIFSERYMARKYPLIIGLFALLGSQVLLMEAPSYAVMAVARVLQGISSSMVWIVGLALLCDTTPESQVGRQIGFAITGLSVGLLVGSPAGGELYKHYGFHGPFIFGEICTVVDLIFRLLIIERKDALRWGYDPAAAMVPRGDAEGHSSPLQLDGVTPQTSSALDGGQIADSPELLRDAEVPAVPQNKLAQEIDKPLPLLQVIAKMAQSSRAMAALGMALVYGIVNSMQEPSLPLHLQDKYHFGSDKVGLVYLAAVVPALISSPLAGVINDRRGAEWLTTGCLLFCLPWWILLTLNRGLPLFVVALALQCFFVSGVVPPVTAELAAVSRKIKGMGFAHVYGAFNLAFGFGTAVGPVMGGQIYDRARYGWTAVCSITAALIIICILLAFAFTGADPLLAKFLREVQHAYQDPRPAKQVVEARESTDAVP</sequence>
<dbReference type="OMA" id="GESYWML"/>
<evidence type="ECO:0000259" key="7">
    <source>
        <dbReference type="PROSITE" id="PS50850"/>
    </source>
</evidence>
<evidence type="ECO:0000256" key="4">
    <source>
        <dbReference type="ARBA" id="ARBA00022989"/>
    </source>
</evidence>
<feature type="transmembrane region" description="Helical" evidence="6">
    <location>
        <begin position="326"/>
        <end position="347"/>
    </location>
</feature>
<protein>
    <submittedName>
        <fullName evidence="8">MFS general substrate transporter</fullName>
    </submittedName>
</protein>
<dbReference type="PROSITE" id="PS50850">
    <property type="entry name" value="MFS"/>
    <property type="match status" value="1"/>
</dbReference>
<feature type="domain" description="Major facilitator superfamily (MFS) profile" evidence="7">
    <location>
        <begin position="22"/>
        <end position="472"/>
    </location>
</feature>
<feature type="transmembrane region" description="Helical" evidence="6">
    <location>
        <begin position="416"/>
        <end position="438"/>
    </location>
</feature>
<feature type="transmembrane region" description="Helical" evidence="6">
    <location>
        <begin position="150"/>
        <end position="169"/>
    </location>
</feature>
<keyword evidence="5 6" id="KW-0472">Membrane</keyword>
<comment type="subcellular location">
    <subcellularLocation>
        <location evidence="1">Membrane</location>
        <topology evidence="1">Multi-pass membrane protein</topology>
    </subcellularLocation>
</comment>
<dbReference type="RefSeq" id="XP_007763214.1">
    <property type="nucleotide sequence ID" value="XM_007765024.1"/>
</dbReference>
<feature type="transmembrane region" description="Helical" evidence="6">
    <location>
        <begin position="175"/>
        <end position="198"/>
    </location>
</feature>
<evidence type="ECO:0000256" key="1">
    <source>
        <dbReference type="ARBA" id="ARBA00004141"/>
    </source>
</evidence>
<dbReference type="InterPro" id="IPR020846">
    <property type="entry name" value="MFS_dom"/>
</dbReference>
<name>A0A5M3N681_CONPW</name>
<evidence type="ECO:0000313" key="9">
    <source>
        <dbReference type="Proteomes" id="UP000053558"/>
    </source>
</evidence>
<evidence type="ECO:0000256" key="2">
    <source>
        <dbReference type="ARBA" id="ARBA00022448"/>
    </source>
</evidence>
<keyword evidence="4 6" id="KW-1133">Transmembrane helix</keyword>
<feature type="transmembrane region" description="Helical" evidence="6">
    <location>
        <begin position="20"/>
        <end position="41"/>
    </location>
</feature>
<dbReference type="OrthoDB" id="440553at2759"/>
<evidence type="ECO:0000256" key="5">
    <source>
        <dbReference type="ARBA" id="ARBA00023136"/>
    </source>
</evidence>
<dbReference type="InterPro" id="IPR036259">
    <property type="entry name" value="MFS_trans_sf"/>
</dbReference>
<keyword evidence="9" id="KW-1185">Reference proteome</keyword>
<feature type="transmembrane region" description="Helical" evidence="6">
    <location>
        <begin position="378"/>
        <end position="404"/>
    </location>
</feature>
<dbReference type="EMBL" id="JH711573">
    <property type="protein sequence ID" value="EIW86381.1"/>
    <property type="molecule type" value="Genomic_DNA"/>
</dbReference>
<dbReference type="InterPro" id="IPR050930">
    <property type="entry name" value="MFS_Vesicular_Transporter"/>
</dbReference>
<dbReference type="KEGG" id="cput:CONPUDRAFT_94784"/>
<feature type="transmembrane region" description="Helical" evidence="6">
    <location>
        <begin position="93"/>
        <end position="114"/>
    </location>
</feature>
<dbReference type="InterPro" id="IPR011701">
    <property type="entry name" value="MFS"/>
</dbReference>
<dbReference type="GeneID" id="19211668"/>
<accession>A0A5M3N681</accession>
<dbReference type="Gene3D" id="1.20.1250.20">
    <property type="entry name" value="MFS general substrate transporter like domains"/>
    <property type="match status" value="2"/>
</dbReference>
<dbReference type="GO" id="GO:0016020">
    <property type="term" value="C:membrane"/>
    <property type="evidence" value="ECO:0007669"/>
    <property type="project" value="UniProtKB-SubCell"/>
</dbReference>
<organism evidence="8 9">
    <name type="scientific">Coniophora puteana (strain RWD-64-598)</name>
    <name type="common">Brown rot fungus</name>
    <dbReference type="NCBI Taxonomy" id="741705"/>
    <lineage>
        <taxon>Eukaryota</taxon>
        <taxon>Fungi</taxon>
        <taxon>Dikarya</taxon>
        <taxon>Basidiomycota</taxon>
        <taxon>Agaricomycotina</taxon>
        <taxon>Agaricomycetes</taxon>
        <taxon>Agaricomycetidae</taxon>
        <taxon>Boletales</taxon>
        <taxon>Coniophorineae</taxon>
        <taxon>Coniophoraceae</taxon>
        <taxon>Coniophora</taxon>
    </lineage>
</organism>
<dbReference type="Proteomes" id="UP000053558">
    <property type="component" value="Unassembled WGS sequence"/>
</dbReference>
<evidence type="ECO:0000313" key="8">
    <source>
        <dbReference type="EMBL" id="EIW86381.1"/>
    </source>
</evidence>
<dbReference type="AlphaFoldDB" id="A0A5M3N681"/>
<reference evidence="9" key="1">
    <citation type="journal article" date="2012" name="Science">
        <title>The Paleozoic origin of enzymatic lignin decomposition reconstructed from 31 fungal genomes.</title>
        <authorList>
            <person name="Floudas D."/>
            <person name="Binder M."/>
            <person name="Riley R."/>
            <person name="Barry K."/>
            <person name="Blanchette R.A."/>
            <person name="Henrissat B."/>
            <person name="Martinez A.T."/>
            <person name="Otillar R."/>
            <person name="Spatafora J.W."/>
            <person name="Yadav J.S."/>
            <person name="Aerts A."/>
            <person name="Benoit I."/>
            <person name="Boyd A."/>
            <person name="Carlson A."/>
            <person name="Copeland A."/>
            <person name="Coutinho P.M."/>
            <person name="de Vries R.P."/>
            <person name="Ferreira P."/>
            <person name="Findley K."/>
            <person name="Foster B."/>
            <person name="Gaskell J."/>
            <person name="Glotzer D."/>
            <person name="Gorecki P."/>
            <person name="Heitman J."/>
            <person name="Hesse C."/>
            <person name="Hori C."/>
            <person name="Igarashi K."/>
            <person name="Jurgens J.A."/>
            <person name="Kallen N."/>
            <person name="Kersten P."/>
            <person name="Kohler A."/>
            <person name="Kuees U."/>
            <person name="Kumar T.K.A."/>
            <person name="Kuo A."/>
            <person name="LaButti K."/>
            <person name="Larrondo L.F."/>
            <person name="Lindquist E."/>
            <person name="Ling A."/>
            <person name="Lombard V."/>
            <person name="Lucas S."/>
            <person name="Lundell T."/>
            <person name="Martin R."/>
            <person name="McLaughlin D.J."/>
            <person name="Morgenstern I."/>
            <person name="Morin E."/>
            <person name="Murat C."/>
            <person name="Nagy L.G."/>
            <person name="Nolan M."/>
            <person name="Ohm R.A."/>
            <person name="Patyshakuliyeva A."/>
            <person name="Rokas A."/>
            <person name="Ruiz-Duenas F.J."/>
            <person name="Sabat G."/>
            <person name="Salamov A."/>
            <person name="Samejima M."/>
            <person name="Schmutz J."/>
            <person name="Slot J.C."/>
            <person name="St John F."/>
            <person name="Stenlid J."/>
            <person name="Sun H."/>
            <person name="Sun S."/>
            <person name="Syed K."/>
            <person name="Tsang A."/>
            <person name="Wiebenga A."/>
            <person name="Young D."/>
            <person name="Pisabarro A."/>
            <person name="Eastwood D.C."/>
            <person name="Martin F."/>
            <person name="Cullen D."/>
            <person name="Grigoriev I.V."/>
            <person name="Hibbett D.S."/>
        </authorList>
    </citation>
    <scope>NUCLEOTIDE SEQUENCE [LARGE SCALE GENOMIC DNA]</scope>
    <source>
        <strain evidence="9">RWD-64-598 SS2</strain>
    </source>
</reference>
<dbReference type="GO" id="GO:0022857">
    <property type="term" value="F:transmembrane transporter activity"/>
    <property type="evidence" value="ECO:0007669"/>
    <property type="project" value="InterPro"/>
</dbReference>
<feature type="transmembrane region" description="Helical" evidence="6">
    <location>
        <begin position="444"/>
        <end position="467"/>
    </location>
</feature>
<feature type="transmembrane region" description="Helical" evidence="6">
    <location>
        <begin position="354"/>
        <end position="372"/>
    </location>
</feature>
<dbReference type="Pfam" id="PF07690">
    <property type="entry name" value="MFS_1"/>
    <property type="match status" value="2"/>
</dbReference>
<comment type="caution">
    <text evidence="8">The sequence shown here is derived from an EMBL/GenBank/DDBJ whole genome shotgun (WGS) entry which is preliminary data.</text>
</comment>
<evidence type="ECO:0000256" key="3">
    <source>
        <dbReference type="ARBA" id="ARBA00022692"/>
    </source>
</evidence>
<dbReference type="PANTHER" id="PTHR23506">
    <property type="entry name" value="GH10249P"/>
    <property type="match status" value="1"/>
</dbReference>
<proteinExistence type="predicted"/>
<feature type="transmembrane region" description="Helical" evidence="6">
    <location>
        <begin position="120"/>
        <end position="138"/>
    </location>
</feature>
<dbReference type="PANTHER" id="PTHR23506:SF23">
    <property type="entry name" value="GH10249P"/>
    <property type="match status" value="1"/>
</dbReference>
<feature type="transmembrane region" description="Helical" evidence="6">
    <location>
        <begin position="61"/>
        <end position="81"/>
    </location>
</feature>
<dbReference type="CDD" id="cd17325">
    <property type="entry name" value="MFS_MdtG_SLC18_like"/>
    <property type="match status" value="1"/>
</dbReference>